<evidence type="ECO:0000256" key="1">
    <source>
        <dbReference type="SAM" id="MobiDB-lite"/>
    </source>
</evidence>
<name>Q5NZ40_AROAE</name>
<evidence type="ECO:0000313" key="3">
    <source>
        <dbReference type="Proteomes" id="UP000006552"/>
    </source>
</evidence>
<dbReference type="KEGG" id="eba:ebA6211"/>
<dbReference type="HOGENOM" id="CLU_2986507_0_0_4"/>
<reference evidence="2 3" key="1">
    <citation type="journal article" date="2005" name="Arch. Microbiol.">
        <title>The genome sequence of an anaerobic aromatic-degrading denitrifying bacterium, strain EbN1.</title>
        <authorList>
            <person name="Rabus R."/>
            <person name="Kube M."/>
            <person name="Heider J."/>
            <person name="Beck A."/>
            <person name="Heitmann K."/>
            <person name="Widdel F."/>
            <person name="Reinhardt R."/>
        </authorList>
    </citation>
    <scope>NUCLEOTIDE SEQUENCE [LARGE SCALE GENOMIC DNA]</scope>
    <source>
        <strain evidence="2 3">EbN1</strain>
    </source>
</reference>
<feature type="region of interest" description="Disordered" evidence="1">
    <location>
        <begin position="1"/>
        <end position="57"/>
    </location>
</feature>
<feature type="compositionally biased region" description="Basic and acidic residues" evidence="1">
    <location>
        <begin position="43"/>
        <end position="57"/>
    </location>
</feature>
<dbReference type="EMBL" id="CR555306">
    <property type="protein sequence ID" value="CAI09674.1"/>
    <property type="molecule type" value="Genomic_DNA"/>
</dbReference>
<evidence type="ECO:0000313" key="2">
    <source>
        <dbReference type="EMBL" id="CAI09674.1"/>
    </source>
</evidence>
<gene>
    <name evidence="2" type="ORF">ebA6211</name>
</gene>
<protein>
    <submittedName>
        <fullName evidence="2">Uncharacterized protein</fullName>
    </submittedName>
</protein>
<proteinExistence type="predicted"/>
<accession>Q5NZ40</accession>
<sequence>MKRFSEDEAIPEARCTSATRRQGIGSEDRPCAPSARKGYLHPRAPELPDERRRSDSC</sequence>
<dbReference type="STRING" id="76114.ebA6211"/>
<keyword evidence="3" id="KW-1185">Reference proteome</keyword>
<dbReference type="Proteomes" id="UP000006552">
    <property type="component" value="Chromosome"/>
</dbReference>
<dbReference type="AlphaFoldDB" id="Q5NZ40"/>
<organism evidence="2 3">
    <name type="scientific">Aromatoleum aromaticum (strain DSM 19018 / LMG 30748 / EbN1)</name>
    <name type="common">Azoarcus sp. (strain EbN1)</name>
    <dbReference type="NCBI Taxonomy" id="76114"/>
    <lineage>
        <taxon>Bacteria</taxon>
        <taxon>Pseudomonadati</taxon>
        <taxon>Pseudomonadota</taxon>
        <taxon>Betaproteobacteria</taxon>
        <taxon>Rhodocyclales</taxon>
        <taxon>Rhodocyclaceae</taxon>
        <taxon>Aromatoleum</taxon>
    </lineage>
</organism>